<dbReference type="RefSeq" id="XP_024774731.1">
    <property type="nucleotide sequence ID" value="XM_024915149.1"/>
</dbReference>
<accession>A0A2T4AD90</accession>
<sequence>METDLLSTMQVPTGLRRIVLLFGSSSSIQPVPPNDQQDGLFLLADVVVLLAVHAVARPPLQTEKKPIRGGGERISERSLTGLNPGSCRYRYRTCTAVVSESEPVTQVLIHICATTSISAMDAAAKHHQWHFRIKIPASRLTTYSC</sequence>
<gene>
    <name evidence="1" type="ORF">M431DRAFT_436711</name>
</gene>
<evidence type="ECO:0000313" key="1">
    <source>
        <dbReference type="EMBL" id="PTB55054.1"/>
    </source>
</evidence>
<organism evidence="1 2">
    <name type="scientific">Trichoderma harzianum CBS 226.95</name>
    <dbReference type="NCBI Taxonomy" id="983964"/>
    <lineage>
        <taxon>Eukaryota</taxon>
        <taxon>Fungi</taxon>
        <taxon>Dikarya</taxon>
        <taxon>Ascomycota</taxon>
        <taxon>Pezizomycotina</taxon>
        <taxon>Sordariomycetes</taxon>
        <taxon>Hypocreomycetidae</taxon>
        <taxon>Hypocreales</taxon>
        <taxon>Hypocreaceae</taxon>
        <taxon>Trichoderma</taxon>
    </lineage>
</organism>
<dbReference type="EMBL" id="KZ679680">
    <property type="protein sequence ID" value="PTB55054.1"/>
    <property type="molecule type" value="Genomic_DNA"/>
</dbReference>
<evidence type="ECO:0000313" key="2">
    <source>
        <dbReference type="Proteomes" id="UP000241690"/>
    </source>
</evidence>
<reference evidence="1 2" key="1">
    <citation type="submission" date="2016-07" db="EMBL/GenBank/DDBJ databases">
        <title>Multiple horizontal gene transfer events from other fungi enriched the ability of initially mycotrophic Trichoderma (Ascomycota) to feed on dead plant biomass.</title>
        <authorList>
            <consortium name="DOE Joint Genome Institute"/>
            <person name="Aerts A."/>
            <person name="Atanasova L."/>
            <person name="Chenthamara K."/>
            <person name="Zhang J."/>
            <person name="Grujic M."/>
            <person name="Henrissat B."/>
            <person name="Kuo A."/>
            <person name="Salamov A."/>
            <person name="Lipzen A."/>
            <person name="Labutti K."/>
            <person name="Barry K."/>
            <person name="Miao Y."/>
            <person name="Rahimi M.J."/>
            <person name="Shen Q."/>
            <person name="Grigoriev I.V."/>
            <person name="Kubicek C.P."/>
            <person name="Druzhinina I.S."/>
        </authorList>
    </citation>
    <scope>NUCLEOTIDE SEQUENCE [LARGE SCALE GENOMIC DNA]</scope>
    <source>
        <strain evidence="1 2">CBS 226.95</strain>
    </source>
</reference>
<proteinExistence type="predicted"/>
<dbReference type="AlphaFoldDB" id="A0A2T4AD90"/>
<keyword evidence="2" id="KW-1185">Reference proteome</keyword>
<dbReference type="GeneID" id="36623715"/>
<dbReference type="Proteomes" id="UP000241690">
    <property type="component" value="Unassembled WGS sequence"/>
</dbReference>
<protein>
    <submittedName>
        <fullName evidence="1">Uncharacterized protein</fullName>
    </submittedName>
</protein>
<name>A0A2T4AD90_TRIHA</name>